<dbReference type="InterPro" id="IPR008638">
    <property type="entry name" value="FhaB/CdiA-like_TPS"/>
</dbReference>
<dbReference type="OrthoDB" id="5666689at2"/>
<feature type="domain" description="Filamentous haemagglutinin FhaB/tRNA nuclease CdiA-like TPS" evidence="2">
    <location>
        <begin position="151"/>
        <end position="271"/>
    </location>
</feature>
<protein>
    <submittedName>
        <fullName evidence="3">tRNA nuclease CdiA</fullName>
        <ecNumber evidence="3">3.1.-.-</ecNumber>
    </submittedName>
</protein>
<dbReference type="Pfam" id="PF15538">
    <property type="entry name" value="Ntox46"/>
    <property type="match status" value="1"/>
</dbReference>
<dbReference type="Pfam" id="PF13332">
    <property type="entry name" value="Fil_haemagg_2"/>
    <property type="match status" value="2"/>
</dbReference>
<dbReference type="SUPFAM" id="SSF51126">
    <property type="entry name" value="Pectin lyase-like"/>
    <property type="match status" value="1"/>
</dbReference>
<evidence type="ECO:0000256" key="1">
    <source>
        <dbReference type="SAM" id="MobiDB-lite"/>
    </source>
</evidence>
<dbReference type="InterPro" id="IPR028238">
    <property type="entry name" value="Ntox46"/>
</dbReference>
<dbReference type="Pfam" id="PF05860">
    <property type="entry name" value="TPS"/>
    <property type="match status" value="1"/>
</dbReference>
<dbReference type="InterPro" id="IPR012334">
    <property type="entry name" value="Pectin_lyas_fold"/>
</dbReference>
<reference evidence="3 4" key="1">
    <citation type="submission" date="2018-01" db="EMBL/GenBank/DDBJ databases">
        <title>Saezia sanguinis gen. nov., sp. nov., in the order Burkholderiales isolated from human blood.</title>
        <authorList>
            <person name="Medina-Pascual M.J."/>
            <person name="Valdezate S."/>
            <person name="Monzon S."/>
            <person name="Cuesta I."/>
            <person name="Carrasco G."/>
            <person name="Villalon P."/>
            <person name="Saez-Nieto J.A."/>
        </authorList>
    </citation>
    <scope>NUCLEOTIDE SEQUENCE [LARGE SCALE GENOMIC DNA]</scope>
    <source>
        <strain evidence="3 4">CNM695-12</strain>
    </source>
</reference>
<dbReference type="Gene3D" id="2.160.20.10">
    <property type="entry name" value="Single-stranded right-handed beta-helix, Pectin lyase-like"/>
    <property type="match status" value="1"/>
</dbReference>
<dbReference type="SMART" id="SM00912">
    <property type="entry name" value="Haemagg_act"/>
    <property type="match status" value="1"/>
</dbReference>
<sequence>MSDEVTGLSCTEMTCSPASPIGGQGSFLWKHGLVGFNLVRPAILSAIGSLSRDRFILQRQLSGARQDHSAGRGKPGRNKKESSFPMKYWAGSYFKANHFRQHKHSKSHPLRQLGCLALSVAVALTPLSAAFAQVVPDPNAGQYRPGMGSAGNGVPVVNITAPSSSGVSRNQYHQFNVQRQGVILNNSTVNAQTQLGGWVPGNPNLSYGAARVILNEVTSGNPSLLQGYIEVGGQRAEVIIANPAGISVDGAGFINAAGVTLTTGTPVFNNSGNLESYRVAALGGGRIAINGAGLDTSTADYTRIISRAVEINSGLWANDLTIAAGTGSFAPDGTPMQLTVEDTNGKPLYAIDVASLGGMYANKIYLIGTEHGVGVRNAGHIGAQAGQVTVTADGMLVNSGTINSSHTVAASSGIQVAAASGISNTGSLYTQGQLVLNSNGQLDNQGTLAALGNVSLNAQNIQNSANGLIAAGMATDGTFNTESQLNATVRQTLTNQGQILSGGNSTVQAGTLANTSATIHAGNNLSITADRIDNSAGVIISGGDLGITTDNLTGAGQILTEANADIAIQGDYTAEAGNQIIADGNLTLNVDGTLTNAGDILTGNTASITAHNIDNLSGGEISAGTNQITVANTFTNRGLIDGILTYITADALTNLGSGRIYGNHIGLQANTLTNLDETTSGQGTSAVIAARERMDIGAGTLRNLNGAVLFSAGDMAIGGSLDANHIAQGSADLVYNDGAVIETLGDMQITAGSIENRNTAFASQMSAEQKVGAVLTFILGNGDRYGFDEILIYDSADRSLKAITADDLANYTSAQILSKLVSDFGGTDTRYTLVLPSSQYPLDIFGPANGMDYAPTVAAYVPERYDMENITTIPEQINYDYDSPYWALFGVQAPDAPMPEHPGFICAQGHPCDAGQQRQYNAYLAELQPWKDRNLAQYQQLNAELQDYMQNGFNTTSEFYVEGYDILGSHSVVTASNPGQISAGGSMLLDGNLVNDKSRITAGSTIVTTGNVETIDAKSQDTTRHHGFSSYSYIRQSNGGDDERRWNHTPLDVTLPVTETTLVVATPQPNTTPQGSGTQVGTVQLPGGDLIHAARPNIRIPASSLYQINPGSNKNYLIEADPRFASYGTWLTSDYMLSALGLDPAATQKRLGDGFYEQQLIREQIGQLTGYRYLAGYLSDEAQYQALMNAGVEFAQTYNLTVGVALTAEQMAQLTGDIVWLVSAEVTLPDGTTETVLVPQLYTRASTAMITAGGSLISANNVYITGQDGNPVTLNNNATIAGREGLFVDVAYLQNKVGQLHGGDVVLRSATDIDNIGGAISGDNSITLAAARDINIISTTADGKDAMGRVHGVSNVASVYLSGREVLTSGQPADIDPPPEEQPAAYSAQSSRASTNTTTDITTDTTTDTATDTATDTSTTEPSGSNRGQILLSAGRDINLRAGYIGNDATVSTTAEGETQTATRGGVTTLAAGRNIDIGTVDTEQSHLTLFDAKNWRNDENRLEAGSQIQGTGDINLIAGDTLHTRASGIQSDTGTINAIADTIHIEAGDSYHSDGFSVTRNVTGGLSSGTQHNIDIYSQNDQVGSTLSAEQINLQSRSDTTIQASSVVATNDVNLISEAGNINIIAGTANSHEYHYEHTTETGVLSSNVSSFTVGSQQTTTTQTIDEQRAVGSTVGSLQGNVNILAQQGTYNQVGSDVIARQGDINVVAQDINVVEARQTRREENTYKSSQSSVSIGLSSSLMSTAQFAQNMAETADRTDDSRMQALAGGAVAFNAYNTMGGIQDVMRESINGEPQKPDASLSISYGSSKAESYSLQNDNTAKGSTMSAGGNINLVATGRPTNNGTAEQTDQHPTYSGGNILIQGSDINADGNITLLANNQIDIRAASNTSTEYSENSSSSWSAGVSYGMGGWGGSASASQSSGSGYGTQQSWTASHVSAGDTLTVISGGDTNIIGSQIAGNTVKADIGGNLNIETLQDSSFNTSHSSSSSISASTQQGQNAGGSIGGGKSSASGAYISAQEYAGIMAGDGGFDITVAGNTDLKGAIIASTQAAVDDNKNTLTTGSLTTSDLINASSYDAKGNSISAGMQGGMHENGTFNGTPSGNMMGYTSDSGSNSSITVAGISTGNITITNEDEQLRRTGQTAEEAIAAINDSVRTGQSVNGIEKNWDIDQLMSNMEAGGEITAAFGQQAAMGVGRFAENMLREADALKAQARRLDDADPEKARLLAQAQDIEANWGEGGAYRVLAHTVVGGLTGDWSGAAGAGSSALMADQLNTITADLPPGVREAVGAGLASGLGYLTGGEGGASTAFNQDTNNRQLHRQERDLIRELAREKATNEQGELDQNQYAYWLGIYEMAGRQLVSDQGGQENLEYFALLEYALSLDITRPTDGQHQASVQRTYDNFAYALQSLQDSPYYNQPIQTGSGNTFTWDGVTQTYFNATSEQKANEMVGWLPGNNGHIDPLFEDRRNDYVKVLTTPYGSVESVYPEAYLIGAGGLLQSIGKSTLNSLLSTTGSRTLGEWIIAYEIKAGAGAYAGNTGLLWSLSSGSTKWGISASNTHGRVVENVNKSYIERGFSNIEQLYRYELAYNFYRQAGFNTDRILGHLEGIDFSKAVISTELQPGSLYVQYTQNGRIGNYFANSGTPAEMLGINPSGRVPFSFTPSQPISALQSTAAKIIDTWTIPGKPFSAQGGGVQFFVPNNSLFLKVPNK</sequence>
<accession>A0A433SD99</accession>
<dbReference type="NCBIfam" id="TIGR01901">
    <property type="entry name" value="adhes_NPXG"/>
    <property type="match status" value="1"/>
</dbReference>
<gene>
    <name evidence="3" type="primary">cdiA_3</name>
    <name evidence="3" type="ORF">CUZ56_01499</name>
</gene>
<dbReference type="InterPro" id="IPR011050">
    <property type="entry name" value="Pectin_lyase_fold/virulence"/>
</dbReference>
<feature type="compositionally biased region" description="Low complexity" evidence="1">
    <location>
        <begin position="1393"/>
        <end position="1420"/>
    </location>
</feature>
<evidence type="ECO:0000313" key="3">
    <source>
        <dbReference type="EMBL" id="RUS66709.1"/>
    </source>
</evidence>
<dbReference type="Proteomes" id="UP000286947">
    <property type="component" value="Unassembled WGS sequence"/>
</dbReference>
<feature type="region of interest" description="Disordered" evidence="1">
    <location>
        <begin position="1984"/>
        <end position="2009"/>
    </location>
</feature>
<keyword evidence="3" id="KW-0378">Hydrolase</keyword>
<evidence type="ECO:0000259" key="2">
    <source>
        <dbReference type="SMART" id="SM00912"/>
    </source>
</evidence>
<dbReference type="InterPro" id="IPR008619">
    <property type="entry name" value="Filamentous_hemagglutn_rpt"/>
</dbReference>
<dbReference type="EC" id="3.1.-.-" evidence="3"/>
<organism evidence="3 4">
    <name type="scientific">Saezia sanguinis</name>
    <dbReference type="NCBI Taxonomy" id="1965230"/>
    <lineage>
        <taxon>Bacteria</taxon>
        <taxon>Pseudomonadati</taxon>
        <taxon>Pseudomonadota</taxon>
        <taxon>Betaproteobacteria</taxon>
        <taxon>Burkholderiales</taxon>
        <taxon>Saeziaceae</taxon>
        <taxon>Saezia</taxon>
    </lineage>
</organism>
<dbReference type="InterPro" id="IPR025157">
    <property type="entry name" value="Hemagglutinin_rpt"/>
</dbReference>
<feature type="region of interest" description="Disordered" evidence="1">
    <location>
        <begin position="61"/>
        <end position="83"/>
    </location>
</feature>
<feature type="region of interest" description="Disordered" evidence="1">
    <location>
        <begin position="1368"/>
        <end position="1429"/>
    </location>
</feature>
<dbReference type="Pfam" id="PF05594">
    <property type="entry name" value="Fil_haemagg"/>
    <property type="match status" value="4"/>
</dbReference>
<evidence type="ECO:0000313" key="4">
    <source>
        <dbReference type="Proteomes" id="UP000286947"/>
    </source>
</evidence>
<keyword evidence="4" id="KW-1185">Reference proteome</keyword>
<dbReference type="EMBL" id="PQSP01000003">
    <property type="protein sequence ID" value="RUS66709.1"/>
    <property type="molecule type" value="Genomic_DNA"/>
</dbReference>
<dbReference type="InterPro" id="IPR010069">
    <property type="entry name" value="CdiA_FHA1_rpt"/>
</dbReference>
<comment type="caution">
    <text evidence="3">The sequence shown here is derived from an EMBL/GenBank/DDBJ whole genome shotgun (WGS) entry which is preliminary data.</text>
</comment>
<feature type="compositionally biased region" description="Low complexity" evidence="1">
    <location>
        <begin position="1984"/>
        <end position="1996"/>
    </location>
</feature>
<dbReference type="GO" id="GO:0016787">
    <property type="term" value="F:hydrolase activity"/>
    <property type="evidence" value="ECO:0007669"/>
    <property type="project" value="UniProtKB-KW"/>
</dbReference>
<name>A0A433SD99_9BURK</name>
<proteinExistence type="predicted"/>
<dbReference type="NCBIfam" id="TIGR01731">
    <property type="entry name" value="fil_hemag_20aa"/>
    <property type="match status" value="4"/>
</dbReference>